<dbReference type="AlphaFoldDB" id="A0A4Q7AW14"/>
<evidence type="ECO:0000259" key="2">
    <source>
        <dbReference type="Pfam" id="PF00905"/>
    </source>
</evidence>
<dbReference type="Pfam" id="PF00905">
    <property type="entry name" value="Transpeptidase"/>
    <property type="match status" value="1"/>
</dbReference>
<dbReference type="PROSITE" id="PS51257">
    <property type="entry name" value="PROKAR_LIPOPROTEIN"/>
    <property type="match status" value="1"/>
</dbReference>
<gene>
    <name evidence="3" type="primary">blaOXA</name>
    <name evidence="3" type="ORF">EXE25_07330</name>
</gene>
<accession>A0A4Q7AW14</accession>
<feature type="domain" description="Penicillin-binding protein transpeptidase" evidence="2">
    <location>
        <begin position="73"/>
        <end position="265"/>
    </location>
</feature>
<proteinExistence type="predicted"/>
<dbReference type="InterPro" id="IPR001460">
    <property type="entry name" value="PCN-bd_Tpept"/>
</dbReference>
<dbReference type="NCBIfam" id="NF012161">
    <property type="entry name" value="bla_class_D_main"/>
    <property type="match status" value="1"/>
</dbReference>
<comment type="caution">
    <text evidence="3">The sequence shown here is derived from an EMBL/GenBank/DDBJ whole genome shotgun (WGS) entry which is preliminary data.</text>
</comment>
<feature type="signal peptide" evidence="1">
    <location>
        <begin position="1"/>
        <end position="22"/>
    </location>
</feature>
<sequence>MNPFTKYGAILCPIIFLGACTASPFSHNQAHSANASHLTDAAAIRNLFNQANVQGVILIKSGNDLQAYGNAIQRADQPFIPASTFKMLNALIGIEHNKTSPDEVFKWNGEKRSFPAWEKDLTLAQAMTASAVPVYQELARRIGLELMQNEVKRVQFGNSNIGAQVDNFWLMGPLKITPRQEVQFADQLSHLQLPFRKSTQQQVVKMLFIEQIGSKALYAKSGWGMDVEPQVGWYTGWVEDAQGKTTAFSLNLEMDQSTPASLRKELVIRSLKQLKIL</sequence>
<evidence type="ECO:0000313" key="3">
    <source>
        <dbReference type="EMBL" id="RZG67763.1"/>
    </source>
</evidence>
<reference evidence="3 4" key="1">
    <citation type="submission" date="2019-02" db="EMBL/GenBank/DDBJ databases">
        <title>The Batch Genome Submission of Acinetobacter spp. strains.</title>
        <authorList>
            <person name="Qin J."/>
            <person name="Hu Y."/>
            <person name="Ye H."/>
            <person name="Wei L."/>
            <person name="Feng Y."/>
            <person name="Zong Z."/>
        </authorList>
    </citation>
    <scope>NUCLEOTIDE SEQUENCE [LARGE SCALE GENOMIC DNA]</scope>
    <source>
        <strain evidence="3 4">WCHABo060081</strain>
    </source>
</reference>
<dbReference type="Proteomes" id="UP000293483">
    <property type="component" value="Unassembled WGS sequence"/>
</dbReference>
<dbReference type="InterPro" id="IPR012338">
    <property type="entry name" value="Beta-lactam/transpept-like"/>
</dbReference>
<organism evidence="3 4">
    <name type="scientific">Acinetobacter bouvetii</name>
    <dbReference type="NCBI Taxonomy" id="202951"/>
    <lineage>
        <taxon>Bacteria</taxon>
        <taxon>Pseudomonadati</taxon>
        <taxon>Pseudomonadota</taxon>
        <taxon>Gammaproteobacteria</taxon>
        <taxon>Moraxellales</taxon>
        <taxon>Moraxellaceae</taxon>
        <taxon>Acinetobacter</taxon>
    </lineage>
</organism>
<evidence type="ECO:0000256" key="1">
    <source>
        <dbReference type="SAM" id="SignalP"/>
    </source>
</evidence>
<evidence type="ECO:0000313" key="4">
    <source>
        <dbReference type="Proteomes" id="UP000293483"/>
    </source>
</evidence>
<feature type="chain" id="PRO_5020755268" evidence="1">
    <location>
        <begin position="23"/>
        <end position="277"/>
    </location>
</feature>
<keyword evidence="1" id="KW-0732">Signal</keyword>
<dbReference type="GO" id="GO:0008658">
    <property type="term" value="F:penicillin binding"/>
    <property type="evidence" value="ECO:0007669"/>
    <property type="project" value="InterPro"/>
</dbReference>
<dbReference type="EMBL" id="SGSU01000006">
    <property type="protein sequence ID" value="RZG67763.1"/>
    <property type="molecule type" value="Genomic_DNA"/>
</dbReference>
<dbReference type="Gene3D" id="3.40.710.10">
    <property type="entry name" value="DD-peptidase/beta-lactamase superfamily"/>
    <property type="match status" value="1"/>
</dbReference>
<protein>
    <submittedName>
        <fullName evidence="3">Class D beta-lactamase</fullName>
    </submittedName>
</protein>
<dbReference type="RefSeq" id="WP_130145076.1">
    <property type="nucleotide sequence ID" value="NZ_SGSU01000006.1"/>
</dbReference>
<name>A0A4Q7AW14_9GAMM</name>
<dbReference type="SUPFAM" id="SSF56601">
    <property type="entry name" value="beta-lactamase/transpeptidase-like"/>
    <property type="match status" value="1"/>
</dbReference>